<protein>
    <submittedName>
        <fullName evidence="2">Transposase</fullName>
    </submittedName>
</protein>
<dbReference type="Pfam" id="PF13358">
    <property type="entry name" value="DDE_3"/>
    <property type="match status" value="1"/>
</dbReference>
<evidence type="ECO:0000313" key="2">
    <source>
        <dbReference type="EMBL" id="SFY45157.1"/>
    </source>
</evidence>
<evidence type="ECO:0000313" key="3">
    <source>
        <dbReference type="Proteomes" id="UP000181909"/>
    </source>
</evidence>
<dbReference type="STRING" id="1893.SAMN02787144_106211"/>
<dbReference type="AlphaFoldDB" id="A0A1K2FDN7"/>
<dbReference type="InterPro" id="IPR036397">
    <property type="entry name" value="RNaseH_sf"/>
</dbReference>
<sequence length="140" mass="16043">MTGECKPSRNGANFLAFLKKATRPHTGKEIHVVLDNLSTHTTPEVKAWLEKNPHIRFHFTPVGSSWLNQIEIRFGILTRQSIRRGTFSSVNVLVKQIRDYINSWNEDAKPFTWTANSEENLTKVRLVQTNAKKLVNNNSN</sequence>
<organism evidence="2 3">
    <name type="scientific">Streptomyces atratus</name>
    <dbReference type="NCBI Taxonomy" id="1893"/>
    <lineage>
        <taxon>Bacteria</taxon>
        <taxon>Bacillati</taxon>
        <taxon>Actinomycetota</taxon>
        <taxon>Actinomycetes</taxon>
        <taxon>Kitasatosporales</taxon>
        <taxon>Streptomycetaceae</taxon>
        <taxon>Streptomyces</taxon>
    </lineage>
</organism>
<reference evidence="2 3" key="1">
    <citation type="submission" date="2016-11" db="EMBL/GenBank/DDBJ databases">
        <authorList>
            <person name="Jaros S."/>
            <person name="Januszkiewicz K."/>
            <person name="Wedrychowicz H."/>
        </authorList>
    </citation>
    <scope>NUCLEOTIDE SEQUENCE [LARGE SCALE GENOMIC DNA]</scope>
    <source>
        <strain evidence="2 3">OK807</strain>
    </source>
</reference>
<name>A0A1K2FDN7_STRAR</name>
<dbReference type="Proteomes" id="UP000181909">
    <property type="component" value="Unassembled WGS sequence"/>
</dbReference>
<dbReference type="GO" id="GO:0003676">
    <property type="term" value="F:nucleic acid binding"/>
    <property type="evidence" value="ECO:0007669"/>
    <property type="project" value="InterPro"/>
</dbReference>
<dbReference type="Gene3D" id="3.30.420.10">
    <property type="entry name" value="Ribonuclease H-like superfamily/Ribonuclease H"/>
    <property type="match status" value="1"/>
</dbReference>
<dbReference type="EMBL" id="FPJO01000062">
    <property type="protein sequence ID" value="SFY45157.1"/>
    <property type="molecule type" value="Genomic_DNA"/>
</dbReference>
<evidence type="ECO:0000259" key="1">
    <source>
        <dbReference type="Pfam" id="PF13358"/>
    </source>
</evidence>
<dbReference type="RefSeq" id="WP_218172487.1">
    <property type="nucleotide sequence ID" value="NZ_FPJO01000062.1"/>
</dbReference>
<accession>A0A1K2FDN7</accession>
<proteinExistence type="predicted"/>
<feature type="domain" description="Tc1-like transposase DDE" evidence="1">
    <location>
        <begin position="5"/>
        <end position="90"/>
    </location>
</feature>
<dbReference type="InterPro" id="IPR038717">
    <property type="entry name" value="Tc1-like_DDE_dom"/>
</dbReference>
<gene>
    <name evidence="2" type="ORF">SAMN02787144_106211</name>
</gene>